<dbReference type="InterPro" id="IPR012677">
    <property type="entry name" value="Nucleotide-bd_a/b_plait_sf"/>
</dbReference>
<gene>
    <name evidence="6" type="ORF">HanXRQr2_Chr12g0551001</name>
</gene>
<accession>A0A9K3HI50</accession>
<evidence type="ECO:0000256" key="2">
    <source>
        <dbReference type="ARBA" id="ARBA00022728"/>
    </source>
</evidence>
<keyword evidence="3" id="KW-0508">mRNA splicing</keyword>
<evidence type="ECO:0000313" key="6">
    <source>
        <dbReference type="EMBL" id="KAF5778737.1"/>
    </source>
</evidence>
<evidence type="ECO:0000256" key="4">
    <source>
        <dbReference type="PROSITE-ProRule" id="PRU00176"/>
    </source>
</evidence>
<keyword evidence="4" id="KW-0694">RNA-binding</keyword>
<evidence type="ECO:0000313" key="7">
    <source>
        <dbReference type="Proteomes" id="UP000215914"/>
    </source>
</evidence>
<dbReference type="InterPro" id="IPR035979">
    <property type="entry name" value="RBD_domain_sf"/>
</dbReference>
<keyword evidence="7" id="KW-1185">Reference proteome</keyword>
<reference evidence="6" key="1">
    <citation type="journal article" date="2017" name="Nature">
        <title>The sunflower genome provides insights into oil metabolism, flowering and Asterid evolution.</title>
        <authorList>
            <person name="Badouin H."/>
            <person name="Gouzy J."/>
            <person name="Grassa C.J."/>
            <person name="Murat F."/>
            <person name="Staton S.E."/>
            <person name="Cottret L."/>
            <person name="Lelandais-Briere C."/>
            <person name="Owens G.L."/>
            <person name="Carrere S."/>
            <person name="Mayjonade B."/>
            <person name="Legrand L."/>
            <person name="Gill N."/>
            <person name="Kane N.C."/>
            <person name="Bowers J.E."/>
            <person name="Hubner S."/>
            <person name="Bellec A."/>
            <person name="Berard A."/>
            <person name="Berges H."/>
            <person name="Blanchet N."/>
            <person name="Boniface M.C."/>
            <person name="Brunel D."/>
            <person name="Catrice O."/>
            <person name="Chaidir N."/>
            <person name="Claudel C."/>
            <person name="Donnadieu C."/>
            <person name="Faraut T."/>
            <person name="Fievet G."/>
            <person name="Helmstetter N."/>
            <person name="King M."/>
            <person name="Knapp S.J."/>
            <person name="Lai Z."/>
            <person name="Le Paslier M.C."/>
            <person name="Lippi Y."/>
            <person name="Lorenzon L."/>
            <person name="Mandel J.R."/>
            <person name="Marage G."/>
            <person name="Marchand G."/>
            <person name="Marquand E."/>
            <person name="Bret-Mestries E."/>
            <person name="Morien E."/>
            <person name="Nambeesan S."/>
            <person name="Nguyen T."/>
            <person name="Pegot-Espagnet P."/>
            <person name="Pouilly N."/>
            <person name="Raftis F."/>
            <person name="Sallet E."/>
            <person name="Schiex T."/>
            <person name="Thomas J."/>
            <person name="Vandecasteele C."/>
            <person name="Vares D."/>
            <person name="Vear F."/>
            <person name="Vautrin S."/>
            <person name="Crespi M."/>
            <person name="Mangin B."/>
            <person name="Burke J.M."/>
            <person name="Salse J."/>
            <person name="Munos S."/>
            <person name="Vincourt P."/>
            <person name="Rieseberg L.H."/>
            <person name="Langlade N.B."/>
        </authorList>
    </citation>
    <scope>NUCLEOTIDE SEQUENCE</scope>
    <source>
        <tissue evidence="6">Leaves</tissue>
    </source>
</reference>
<dbReference type="EMBL" id="MNCJ02000327">
    <property type="protein sequence ID" value="KAF5778737.1"/>
    <property type="molecule type" value="Genomic_DNA"/>
</dbReference>
<dbReference type="GO" id="GO:0008380">
    <property type="term" value="P:RNA splicing"/>
    <property type="evidence" value="ECO:0007669"/>
    <property type="project" value="UniProtKB-KW"/>
</dbReference>
<dbReference type="SMART" id="SM00360">
    <property type="entry name" value="RRM"/>
    <property type="match status" value="1"/>
</dbReference>
<evidence type="ECO:0000256" key="3">
    <source>
        <dbReference type="ARBA" id="ARBA00023187"/>
    </source>
</evidence>
<dbReference type="Proteomes" id="UP000215914">
    <property type="component" value="Unassembled WGS sequence"/>
</dbReference>
<dbReference type="Pfam" id="PF00076">
    <property type="entry name" value="RRM_1"/>
    <property type="match status" value="1"/>
</dbReference>
<dbReference type="AlphaFoldDB" id="A0A9K3HI50"/>
<dbReference type="Gramene" id="mRNA:HanXRQr2_Chr12g0551001">
    <property type="protein sequence ID" value="mRNA:HanXRQr2_Chr12g0551001"/>
    <property type="gene ID" value="HanXRQr2_Chr12g0551001"/>
</dbReference>
<dbReference type="PROSITE" id="PS50102">
    <property type="entry name" value="RRM"/>
    <property type="match status" value="1"/>
</dbReference>
<dbReference type="InterPro" id="IPR000504">
    <property type="entry name" value="RRM_dom"/>
</dbReference>
<protein>
    <submittedName>
        <fullName evidence="6">RNA recognition motif domain, nucleotide-binding alpha-beta plait domain superfamily</fullName>
    </submittedName>
</protein>
<name>A0A9K3HI50_HELAN</name>
<dbReference type="InterPro" id="IPR050907">
    <property type="entry name" value="SRSF"/>
</dbReference>
<feature type="domain" description="RRM" evidence="5">
    <location>
        <begin position="6"/>
        <end position="83"/>
    </location>
</feature>
<dbReference type="GO" id="GO:0005681">
    <property type="term" value="C:spliceosomal complex"/>
    <property type="evidence" value="ECO:0007669"/>
    <property type="project" value="UniProtKB-KW"/>
</dbReference>
<dbReference type="GO" id="GO:0003723">
    <property type="term" value="F:RNA binding"/>
    <property type="evidence" value="ECO:0007669"/>
    <property type="project" value="UniProtKB-UniRule"/>
</dbReference>
<dbReference type="PANTHER" id="PTHR23147">
    <property type="entry name" value="SERINE/ARGININE RICH SPLICING FACTOR"/>
    <property type="match status" value="1"/>
</dbReference>
<proteinExistence type="predicted"/>
<evidence type="ECO:0000259" key="5">
    <source>
        <dbReference type="PROSITE" id="PS50102"/>
    </source>
</evidence>
<dbReference type="Gene3D" id="3.30.70.330">
    <property type="match status" value="1"/>
</dbReference>
<dbReference type="SUPFAM" id="SSF54928">
    <property type="entry name" value="RNA-binding domain, RBD"/>
    <property type="match status" value="1"/>
</dbReference>
<sequence length="360" mass="39699">MDANITKLFVSNLPEGCTPWELRKGLECFGEITGSYVARKRDKGGCRFGFVSFKDIKDKTEFVKSISGVKLGDNKLRINIARFAAENSGVMGQQEMKGSKSKGNGVFSGGRPQLRDGRSYSDVVGKTFGGGGPSRPQQPGAASEQGKYVVIPDKTGAFSSLFGLALVGRAVNLETLVDFDKLLNIAKVPVANIQYLGGLSLLISFHDVVAAKKFLDSKVIWGPWFSRLDLWNGQTFPFERVAWLRMIGFPIHLFDPDVMIQVGEQFGRVLHTPKFVEEDPDVSVCSVGVLVGEPGRINDSVTLFWNKKSYRIWVEEEHEVWVPDCLNSSESFDSGPAMSSPVVNMDCSGSRGGKRKRWRS</sequence>
<dbReference type="CDD" id="cd00590">
    <property type="entry name" value="RRM_SF"/>
    <property type="match status" value="1"/>
</dbReference>
<evidence type="ECO:0000256" key="1">
    <source>
        <dbReference type="ARBA" id="ARBA00022664"/>
    </source>
</evidence>
<keyword evidence="2" id="KW-0747">Spliceosome</keyword>
<keyword evidence="1" id="KW-0507">mRNA processing</keyword>
<reference evidence="6" key="2">
    <citation type="submission" date="2020-06" db="EMBL/GenBank/DDBJ databases">
        <title>Helianthus annuus Genome sequencing and assembly Release 2.</title>
        <authorList>
            <person name="Gouzy J."/>
            <person name="Langlade N."/>
            <person name="Munos S."/>
        </authorList>
    </citation>
    <scope>NUCLEOTIDE SEQUENCE</scope>
    <source>
        <tissue evidence="6">Leaves</tissue>
    </source>
</reference>
<comment type="caution">
    <text evidence="6">The sequence shown here is derived from an EMBL/GenBank/DDBJ whole genome shotgun (WGS) entry which is preliminary data.</text>
</comment>
<dbReference type="GO" id="GO:0006397">
    <property type="term" value="P:mRNA processing"/>
    <property type="evidence" value="ECO:0007669"/>
    <property type="project" value="UniProtKB-KW"/>
</dbReference>
<organism evidence="6 7">
    <name type="scientific">Helianthus annuus</name>
    <name type="common">Common sunflower</name>
    <dbReference type="NCBI Taxonomy" id="4232"/>
    <lineage>
        <taxon>Eukaryota</taxon>
        <taxon>Viridiplantae</taxon>
        <taxon>Streptophyta</taxon>
        <taxon>Embryophyta</taxon>
        <taxon>Tracheophyta</taxon>
        <taxon>Spermatophyta</taxon>
        <taxon>Magnoliopsida</taxon>
        <taxon>eudicotyledons</taxon>
        <taxon>Gunneridae</taxon>
        <taxon>Pentapetalae</taxon>
        <taxon>asterids</taxon>
        <taxon>campanulids</taxon>
        <taxon>Asterales</taxon>
        <taxon>Asteraceae</taxon>
        <taxon>Asteroideae</taxon>
        <taxon>Heliantheae alliance</taxon>
        <taxon>Heliantheae</taxon>
        <taxon>Helianthus</taxon>
    </lineage>
</organism>